<comment type="subcellular location">
    <subcellularLocation>
        <location evidence="1">Cell membrane</location>
        <topology evidence="1">Multi-pass membrane protein</topology>
    </subcellularLocation>
</comment>
<feature type="transmembrane region" description="Helical" evidence="6">
    <location>
        <begin position="193"/>
        <end position="213"/>
    </location>
</feature>
<dbReference type="AlphaFoldDB" id="Q2RNJ4"/>
<dbReference type="Proteomes" id="UP000001929">
    <property type="component" value="Chromosome"/>
</dbReference>
<dbReference type="PANTHER" id="PTHR30482">
    <property type="entry name" value="HIGH-AFFINITY BRANCHED-CHAIN AMINO ACID TRANSPORT SYSTEM PERMEASE"/>
    <property type="match status" value="1"/>
</dbReference>
<sequence length="373" mass="40271">MATLSLRPCGDFRTSYRADTKIFDTPTSRWAMVGFLCALYGLVILPQAFPPLASLPVLRLFADGYALSLGIQVCYYAIAALGLNILVGFTGQISLGHAAFFGVGAFSSAWLNTRVGLPVLVCIPLAGLMSAAAGLLFGAPAARIKGLYLAIATLAAQFIIEDLFVRMDWFTGGSSGAMADTPMLGSFAFDNDARYFLLSLSFTIVLFVMAANLMRSRDGRAFVALRDHYLSAEVMGIALTRYRVMSFGIAAFYAGIGGALYGHYLMFVSAEAFTILLSIQFLGMIIIGGLGSVMGAMLGTIFMVALPEVMGAVIAALQTTQWGNRPAVINGLPFFREMAIGAAIILFLIFEPDGLAHRWRLIKTYWKLYPFSH</sequence>
<evidence type="ECO:0000256" key="4">
    <source>
        <dbReference type="ARBA" id="ARBA00022989"/>
    </source>
</evidence>
<protein>
    <submittedName>
        <fullName evidence="7">Inner-membrane translocator</fullName>
    </submittedName>
</protein>
<reference evidence="7 8" key="1">
    <citation type="journal article" date="2011" name="Stand. Genomic Sci.">
        <title>Complete genome sequence of Rhodospirillum rubrum type strain (S1).</title>
        <authorList>
            <person name="Munk A.C."/>
            <person name="Copeland A."/>
            <person name="Lucas S."/>
            <person name="Lapidus A."/>
            <person name="Del Rio T.G."/>
            <person name="Barry K."/>
            <person name="Detter J.C."/>
            <person name="Hammon N."/>
            <person name="Israni S."/>
            <person name="Pitluck S."/>
            <person name="Brettin T."/>
            <person name="Bruce D."/>
            <person name="Han C."/>
            <person name="Tapia R."/>
            <person name="Gilna P."/>
            <person name="Schmutz J."/>
            <person name="Larimer F."/>
            <person name="Land M."/>
            <person name="Kyrpides N.C."/>
            <person name="Mavromatis K."/>
            <person name="Richardson P."/>
            <person name="Rohde M."/>
            <person name="Goker M."/>
            <person name="Klenk H.P."/>
            <person name="Zhang Y."/>
            <person name="Roberts G.P."/>
            <person name="Reslewic S."/>
            <person name="Schwartz D.C."/>
        </authorList>
    </citation>
    <scope>NUCLEOTIDE SEQUENCE [LARGE SCALE GENOMIC DNA]</scope>
    <source>
        <strain evidence="8">ATCC 11170 / ATH 1.1.1 / DSM 467 / LMG 4362 / NCIMB 8255 / S1</strain>
    </source>
</reference>
<dbReference type="CDD" id="cd06581">
    <property type="entry name" value="TM_PBP1_LivM_like"/>
    <property type="match status" value="1"/>
</dbReference>
<organism evidence="7 8">
    <name type="scientific">Rhodospirillum rubrum (strain ATCC 11170 / ATH 1.1.1 / DSM 467 / LMG 4362 / NCIMB 8255 / S1)</name>
    <dbReference type="NCBI Taxonomy" id="269796"/>
    <lineage>
        <taxon>Bacteria</taxon>
        <taxon>Pseudomonadati</taxon>
        <taxon>Pseudomonadota</taxon>
        <taxon>Alphaproteobacteria</taxon>
        <taxon>Rhodospirillales</taxon>
        <taxon>Rhodospirillaceae</taxon>
        <taxon>Rhodospirillum</taxon>
    </lineage>
</organism>
<dbReference type="EnsemblBacteria" id="ABC24301">
    <property type="protein sequence ID" value="ABC24301"/>
    <property type="gene ID" value="Rru_A3507"/>
</dbReference>
<keyword evidence="3 6" id="KW-0812">Transmembrane</keyword>
<dbReference type="GO" id="GO:0015658">
    <property type="term" value="F:branched-chain amino acid transmembrane transporter activity"/>
    <property type="evidence" value="ECO:0007669"/>
    <property type="project" value="InterPro"/>
</dbReference>
<dbReference type="GO" id="GO:0005886">
    <property type="term" value="C:plasma membrane"/>
    <property type="evidence" value="ECO:0007669"/>
    <property type="project" value="UniProtKB-SubCell"/>
</dbReference>
<dbReference type="PANTHER" id="PTHR30482:SF5">
    <property type="entry name" value="ABC TRANSPORTER PERMEASE PROTEIN"/>
    <property type="match status" value="1"/>
</dbReference>
<evidence type="ECO:0000313" key="8">
    <source>
        <dbReference type="Proteomes" id="UP000001929"/>
    </source>
</evidence>
<evidence type="ECO:0000256" key="3">
    <source>
        <dbReference type="ARBA" id="ARBA00022692"/>
    </source>
</evidence>
<dbReference type="STRING" id="269796.Rru_A3507"/>
<dbReference type="HOGENOM" id="CLU_031365_2_1_5"/>
<dbReference type="RefSeq" id="WP_011391254.1">
    <property type="nucleotide sequence ID" value="NC_007643.1"/>
</dbReference>
<keyword evidence="5 6" id="KW-0472">Membrane</keyword>
<feature type="transmembrane region" description="Helical" evidence="6">
    <location>
        <begin position="69"/>
        <end position="87"/>
    </location>
</feature>
<keyword evidence="4 6" id="KW-1133">Transmembrane helix</keyword>
<feature type="transmembrane region" description="Helical" evidence="6">
    <location>
        <begin position="30"/>
        <end position="49"/>
    </location>
</feature>
<proteinExistence type="predicted"/>
<keyword evidence="8" id="KW-1185">Reference proteome</keyword>
<keyword evidence="2" id="KW-1003">Cell membrane</keyword>
<evidence type="ECO:0000256" key="2">
    <source>
        <dbReference type="ARBA" id="ARBA00022475"/>
    </source>
</evidence>
<dbReference type="EMBL" id="CP000230">
    <property type="protein sequence ID" value="ABC24301.1"/>
    <property type="molecule type" value="Genomic_DNA"/>
</dbReference>
<feature type="transmembrane region" description="Helical" evidence="6">
    <location>
        <begin position="244"/>
        <end position="266"/>
    </location>
</feature>
<evidence type="ECO:0000256" key="5">
    <source>
        <dbReference type="ARBA" id="ARBA00023136"/>
    </source>
</evidence>
<accession>Q2RNJ4</accession>
<dbReference type="InterPro" id="IPR043428">
    <property type="entry name" value="LivM-like"/>
</dbReference>
<dbReference type="eggNOG" id="COG4177">
    <property type="taxonomic scope" value="Bacteria"/>
</dbReference>
<evidence type="ECO:0000313" key="7">
    <source>
        <dbReference type="EMBL" id="ABC24301.1"/>
    </source>
</evidence>
<dbReference type="Pfam" id="PF02653">
    <property type="entry name" value="BPD_transp_2"/>
    <property type="match status" value="1"/>
</dbReference>
<name>Q2RNJ4_RHORT</name>
<dbReference type="KEGG" id="rru:Rru_A3507"/>
<feature type="transmembrane region" description="Helical" evidence="6">
    <location>
        <begin position="329"/>
        <end position="350"/>
    </location>
</feature>
<gene>
    <name evidence="7" type="ordered locus">Rru_A3507</name>
</gene>
<dbReference type="PhylomeDB" id="Q2RNJ4"/>
<feature type="transmembrane region" description="Helical" evidence="6">
    <location>
        <begin position="94"/>
        <end position="111"/>
    </location>
</feature>
<evidence type="ECO:0000256" key="6">
    <source>
        <dbReference type="SAM" id="Phobius"/>
    </source>
</evidence>
<evidence type="ECO:0000256" key="1">
    <source>
        <dbReference type="ARBA" id="ARBA00004651"/>
    </source>
</evidence>
<feature type="transmembrane region" description="Helical" evidence="6">
    <location>
        <begin position="146"/>
        <end position="165"/>
    </location>
</feature>
<dbReference type="InterPro" id="IPR001851">
    <property type="entry name" value="ABC_transp_permease"/>
</dbReference>
<dbReference type="PATRIC" id="fig|269796.9.peg.3624"/>
<feature type="transmembrane region" description="Helical" evidence="6">
    <location>
        <begin position="117"/>
        <end position="139"/>
    </location>
</feature>